<organism evidence="1 2">
    <name type="scientific">Metabacillus rhizosphaerae</name>
    <dbReference type="NCBI Taxonomy" id="3117747"/>
    <lineage>
        <taxon>Bacteria</taxon>
        <taxon>Bacillati</taxon>
        <taxon>Bacillota</taxon>
        <taxon>Bacilli</taxon>
        <taxon>Bacillales</taxon>
        <taxon>Bacillaceae</taxon>
        <taxon>Metabacillus</taxon>
    </lineage>
</organism>
<dbReference type="EMBL" id="CP147403">
    <property type="protein sequence ID" value="WXB89646.1"/>
    <property type="molecule type" value="Genomic_DNA"/>
</dbReference>
<sequence length="92" mass="11032">MSYEEEKVALNYISRKVSQSVNEHGDELETIKYQDHYHAIVTICQDKPPYNDYFVEVKDYYSEKRAARKALKELYRQAYSYPSFQFVLLGYE</sequence>
<name>A0ABZ2MWC4_9BACI</name>
<dbReference type="RefSeq" id="WP_338788149.1">
    <property type="nucleotide sequence ID" value="NZ_CP147403.1"/>
</dbReference>
<dbReference type="Proteomes" id="UP001368328">
    <property type="component" value="Chromosome"/>
</dbReference>
<keyword evidence="2" id="KW-1185">Reference proteome</keyword>
<proteinExistence type="predicted"/>
<evidence type="ECO:0000313" key="2">
    <source>
        <dbReference type="Proteomes" id="UP001368328"/>
    </source>
</evidence>
<gene>
    <name evidence="1" type="ORF">WCV66_05260</name>
</gene>
<protein>
    <submittedName>
        <fullName evidence="1">Uncharacterized protein</fullName>
    </submittedName>
</protein>
<reference evidence="1 2" key="1">
    <citation type="submission" date="2024-02" db="EMBL/GenBank/DDBJ databases">
        <title>Seven novel Bacillus-like species.</title>
        <authorList>
            <person name="Liu G."/>
        </authorList>
    </citation>
    <scope>NUCLEOTIDE SEQUENCE [LARGE SCALE GENOMIC DNA]</scope>
    <source>
        <strain evidence="1 2">FJAT-53654</strain>
    </source>
</reference>
<accession>A0ABZ2MWC4</accession>
<evidence type="ECO:0000313" key="1">
    <source>
        <dbReference type="EMBL" id="WXB89646.1"/>
    </source>
</evidence>